<reference evidence="1 2" key="1">
    <citation type="submission" date="2013-02" db="EMBL/GenBank/DDBJ databases">
        <title>Insights into the proteome of triclosan-resistant Pseudomonas putida TRO1, isolated from activated sludge.</title>
        <authorList>
            <person name="Lolas I.B."/>
            <person name="Almeida B."/>
            <person name="Starnawski P.M."/>
            <person name="Soenderkaer M."/>
            <person name="Nielsen K.L."/>
            <person name="Nielsen J.L."/>
        </authorList>
    </citation>
    <scope>NUCLEOTIDE SEQUENCE [LARGE SCALE GENOMIC DNA]</scope>
    <source>
        <strain evidence="1 2">TRO1</strain>
    </source>
</reference>
<comment type="caution">
    <text evidence="1">The sequence shown here is derived from an EMBL/GenBank/DDBJ whole genome shotgun (WGS) entry which is preliminary data.</text>
</comment>
<accession>A0AAD2WG91</accession>
<evidence type="ECO:0000313" key="2">
    <source>
        <dbReference type="Proteomes" id="UP000013237"/>
    </source>
</evidence>
<name>A0AAD2WG91_PSEPU</name>
<organism evidence="1 2">
    <name type="scientific">Pseudomonas putida TRO1</name>
    <dbReference type="NCBI Taxonomy" id="1227924"/>
    <lineage>
        <taxon>Bacteria</taxon>
        <taxon>Pseudomonadati</taxon>
        <taxon>Pseudomonadota</taxon>
        <taxon>Gammaproteobacteria</taxon>
        <taxon>Pseudomonadales</taxon>
        <taxon>Pseudomonadaceae</taxon>
        <taxon>Pseudomonas</taxon>
    </lineage>
</organism>
<evidence type="ECO:0000313" key="1">
    <source>
        <dbReference type="EMBL" id="ENY79421.1"/>
    </source>
</evidence>
<proteinExistence type="predicted"/>
<gene>
    <name evidence="1" type="ORF">C206_01877</name>
</gene>
<dbReference type="Proteomes" id="UP000013237">
    <property type="component" value="Unassembled WGS sequence"/>
</dbReference>
<sequence>MPEGNKDGLLGEDEFEAEGLAQSERNFLDAAIMDYNSPFSKNNGLAVTTQLALGKLAVCFSNVISGWLDVGEA</sequence>
<dbReference type="EMBL" id="APBQ01000010">
    <property type="protein sequence ID" value="ENY79421.1"/>
    <property type="molecule type" value="Genomic_DNA"/>
</dbReference>
<dbReference type="AlphaFoldDB" id="A0AAD2WG91"/>
<protein>
    <submittedName>
        <fullName evidence="1">HsdR family type I site-specific deoxyribonuclease</fullName>
    </submittedName>
</protein>